<dbReference type="Proteomes" id="UP000295063">
    <property type="component" value="Unassembled WGS sequence"/>
</dbReference>
<sequence>MREILLYHKKSLTVTVLLVAVMILFWQFFAMWIGKTIQNTLVQRIEQQLTGRLVVGDIDLTISGRVRVRNVFLYDQQGGLLAKIPVMKILYRWTDLTGGSLGLPQVEKVSLQGSEIWLTEDNGKLNWDGLLHNQPAGEQNFHSQIEFESGKFHLQSGQLTKTVEDVKGTLAFINSPDMEVNLQGKAAQSLLNVSGHWGKLPGELTLKIGKIELVEWSELFASLPLSYIEGGRLENVTVVAGQDEQKALHMSAQGDFTGLNIAGKLNIRDGQGTFIGDADGIQFSELSMLVYGQQAIGQGSIDLKDNKKTLDLAFSLPDADPAALVTGLTAQRPLAVQIQVSGQLTEPEIKGAFSLPQVSFSGMAVDAVKGSFTFRDNRVALQDVNGNIQQGRINAEGAVYVDNQSYELDVTGRNLESSQLTDKDVHGPLSFTGHVSGRGEDAVTKGNFAIQNGKAYGIAFQQLTGFFVKRGSAMELSDLAVRTAFGTFYPEQLSQEVLDRLKKKEMPAAEEELKRAVAEKLIQQIFR</sequence>
<feature type="transmembrane region" description="Helical" evidence="1">
    <location>
        <begin position="12"/>
        <end position="34"/>
    </location>
</feature>
<dbReference type="PANTHER" id="PTHR30441:SF8">
    <property type="entry name" value="DUF748 DOMAIN-CONTAINING PROTEIN"/>
    <property type="match status" value="1"/>
</dbReference>
<evidence type="ECO:0000313" key="2">
    <source>
        <dbReference type="EMBL" id="TCL35274.1"/>
    </source>
</evidence>
<accession>A0A4R1PTX1</accession>
<keyword evidence="1" id="KW-1133">Transmembrane helix</keyword>
<comment type="caution">
    <text evidence="2">The sequence shown here is derived from an EMBL/GenBank/DDBJ whole genome shotgun (WGS) entry which is preliminary data.</text>
</comment>
<keyword evidence="1" id="KW-0812">Transmembrane</keyword>
<dbReference type="EMBL" id="SLUI01000013">
    <property type="protein sequence ID" value="TCL35274.1"/>
    <property type="molecule type" value="Genomic_DNA"/>
</dbReference>
<evidence type="ECO:0000313" key="3">
    <source>
        <dbReference type="Proteomes" id="UP000295063"/>
    </source>
</evidence>
<gene>
    <name evidence="2" type="ORF">EV210_113117</name>
</gene>
<keyword evidence="3" id="KW-1185">Reference proteome</keyword>
<reference evidence="2 3" key="1">
    <citation type="submission" date="2019-03" db="EMBL/GenBank/DDBJ databases">
        <title>Genomic Encyclopedia of Type Strains, Phase IV (KMG-IV): sequencing the most valuable type-strain genomes for metagenomic binning, comparative biology and taxonomic classification.</title>
        <authorList>
            <person name="Goeker M."/>
        </authorList>
    </citation>
    <scope>NUCLEOTIDE SEQUENCE [LARGE SCALE GENOMIC DNA]</scope>
    <source>
        <strain evidence="2 3">DSM 15969</strain>
    </source>
</reference>
<keyword evidence="1" id="KW-0472">Membrane</keyword>
<dbReference type="GO" id="GO:0005886">
    <property type="term" value="C:plasma membrane"/>
    <property type="evidence" value="ECO:0007669"/>
    <property type="project" value="TreeGrafter"/>
</dbReference>
<dbReference type="AlphaFoldDB" id="A0A4R1PTX1"/>
<evidence type="ECO:0008006" key="4">
    <source>
        <dbReference type="Google" id="ProtNLM"/>
    </source>
</evidence>
<organism evidence="2 3">
    <name type="scientific">Anaerospora hongkongensis</name>
    <dbReference type="NCBI Taxonomy" id="244830"/>
    <lineage>
        <taxon>Bacteria</taxon>
        <taxon>Bacillati</taxon>
        <taxon>Bacillota</taxon>
        <taxon>Negativicutes</taxon>
        <taxon>Selenomonadales</taxon>
        <taxon>Sporomusaceae</taxon>
        <taxon>Anaerospora</taxon>
    </lineage>
</organism>
<dbReference type="Pfam" id="PF05359">
    <property type="entry name" value="DUF748"/>
    <property type="match status" value="1"/>
</dbReference>
<dbReference type="PANTHER" id="PTHR30441">
    <property type="entry name" value="DUF748 DOMAIN-CONTAINING PROTEIN"/>
    <property type="match status" value="1"/>
</dbReference>
<dbReference type="OrthoDB" id="1672743at2"/>
<dbReference type="InterPro" id="IPR052894">
    <property type="entry name" value="AsmA-related"/>
</dbReference>
<name>A0A4R1PTX1_9FIRM</name>
<dbReference type="InterPro" id="IPR008023">
    <property type="entry name" value="DUF748"/>
</dbReference>
<proteinExistence type="predicted"/>
<protein>
    <recommendedName>
        <fullName evidence="4">AsmA-like protein</fullName>
    </recommendedName>
</protein>
<dbReference type="GO" id="GO:0090313">
    <property type="term" value="P:regulation of protein targeting to membrane"/>
    <property type="evidence" value="ECO:0007669"/>
    <property type="project" value="TreeGrafter"/>
</dbReference>
<dbReference type="RefSeq" id="WP_132082682.1">
    <property type="nucleotide sequence ID" value="NZ_SLUI01000013.1"/>
</dbReference>
<evidence type="ECO:0000256" key="1">
    <source>
        <dbReference type="SAM" id="Phobius"/>
    </source>
</evidence>